<dbReference type="AlphaFoldDB" id="A0A078GSH6"/>
<protein>
    <submittedName>
        <fullName evidence="1">(rape) hypothetical protein</fullName>
    </submittedName>
    <submittedName>
        <fullName evidence="2">BnaC07g13090D protein</fullName>
    </submittedName>
</protein>
<evidence type="ECO:0000313" key="2">
    <source>
        <dbReference type="EMBL" id="CDY28481.1"/>
    </source>
</evidence>
<reference evidence="1" key="3">
    <citation type="submission" date="2021-01" db="EMBL/GenBank/DDBJ databases">
        <authorList>
            <consortium name="Genoscope - CEA"/>
            <person name="William W."/>
        </authorList>
    </citation>
    <scope>NUCLEOTIDE SEQUENCE</scope>
</reference>
<evidence type="ECO:0000313" key="3">
    <source>
        <dbReference type="Proteomes" id="UP000028999"/>
    </source>
</evidence>
<organism evidence="2 3">
    <name type="scientific">Brassica napus</name>
    <name type="common">Rape</name>
    <dbReference type="NCBI Taxonomy" id="3708"/>
    <lineage>
        <taxon>Eukaryota</taxon>
        <taxon>Viridiplantae</taxon>
        <taxon>Streptophyta</taxon>
        <taxon>Embryophyta</taxon>
        <taxon>Tracheophyta</taxon>
        <taxon>Spermatophyta</taxon>
        <taxon>Magnoliopsida</taxon>
        <taxon>eudicotyledons</taxon>
        <taxon>Gunneridae</taxon>
        <taxon>Pentapetalae</taxon>
        <taxon>rosids</taxon>
        <taxon>malvids</taxon>
        <taxon>Brassicales</taxon>
        <taxon>Brassicaceae</taxon>
        <taxon>Brassiceae</taxon>
        <taxon>Brassica</taxon>
    </lineage>
</organism>
<name>A0A078GSH6_BRANA</name>
<keyword evidence="3" id="KW-1185">Reference proteome</keyword>
<accession>A0A078GSH6</accession>
<evidence type="ECO:0000313" key="1">
    <source>
        <dbReference type="EMBL" id="CAF1977365.1"/>
    </source>
</evidence>
<dbReference type="EMBL" id="LK032220">
    <property type="protein sequence ID" value="CDY28481.1"/>
    <property type="molecule type" value="Genomic_DNA"/>
</dbReference>
<dbReference type="PaxDb" id="3708-A0A078GSH6"/>
<dbReference type="Gramene" id="CDY28481">
    <property type="protein sequence ID" value="CDY28481"/>
    <property type="gene ID" value="GSBRNA2T00040375001"/>
</dbReference>
<sequence>MGKADDEEVVVLKKNLKMTMLERKTKTLAPMDTMGWRWLFERRRCGGNGGGERREDG</sequence>
<reference evidence="2 3" key="1">
    <citation type="journal article" date="2014" name="Science">
        <title>Plant genetics. Early allopolyploid evolution in the post-Neolithic Brassica napus oilseed genome.</title>
        <authorList>
            <person name="Chalhoub B."/>
            <person name="Denoeud F."/>
            <person name="Liu S."/>
            <person name="Parkin I.A."/>
            <person name="Tang H."/>
            <person name="Wang X."/>
            <person name="Chiquet J."/>
            <person name="Belcram H."/>
            <person name="Tong C."/>
            <person name="Samans B."/>
            <person name="Correa M."/>
            <person name="Da Silva C."/>
            <person name="Just J."/>
            <person name="Falentin C."/>
            <person name="Koh C.S."/>
            <person name="Le Clainche I."/>
            <person name="Bernard M."/>
            <person name="Bento P."/>
            <person name="Noel B."/>
            <person name="Labadie K."/>
            <person name="Alberti A."/>
            <person name="Charles M."/>
            <person name="Arnaud D."/>
            <person name="Guo H."/>
            <person name="Daviaud C."/>
            <person name="Alamery S."/>
            <person name="Jabbari K."/>
            <person name="Zhao M."/>
            <person name="Edger P.P."/>
            <person name="Chelaifa H."/>
            <person name="Tack D."/>
            <person name="Lassalle G."/>
            <person name="Mestiri I."/>
            <person name="Schnel N."/>
            <person name="Le Paslier M.C."/>
            <person name="Fan G."/>
            <person name="Renault V."/>
            <person name="Bayer P.E."/>
            <person name="Golicz A.A."/>
            <person name="Manoli S."/>
            <person name="Lee T.H."/>
            <person name="Thi V.H."/>
            <person name="Chalabi S."/>
            <person name="Hu Q."/>
            <person name="Fan C."/>
            <person name="Tollenaere R."/>
            <person name="Lu Y."/>
            <person name="Battail C."/>
            <person name="Shen J."/>
            <person name="Sidebottom C.H."/>
            <person name="Wang X."/>
            <person name="Canaguier A."/>
            <person name="Chauveau A."/>
            <person name="Berard A."/>
            <person name="Deniot G."/>
            <person name="Guan M."/>
            <person name="Liu Z."/>
            <person name="Sun F."/>
            <person name="Lim Y.P."/>
            <person name="Lyons E."/>
            <person name="Town C.D."/>
            <person name="Bancroft I."/>
            <person name="Wang X."/>
            <person name="Meng J."/>
            <person name="Ma J."/>
            <person name="Pires J.C."/>
            <person name="King G.J."/>
            <person name="Brunel D."/>
            <person name="Delourme R."/>
            <person name="Renard M."/>
            <person name="Aury J.M."/>
            <person name="Adams K.L."/>
            <person name="Batley J."/>
            <person name="Snowdon R.J."/>
            <person name="Tost J."/>
            <person name="Edwards D."/>
            <person name="Zhou Y."/>
            <person name="Hua W."/>
            <person name="Sharpe A.G."/>
            <person name="Paterson A.H."/>
            <person name="Guan C."/>
            <person name="Wincker P."/>
        </authorList>
    </citation>
    <scope>NUCLEOTIDE SEQUENCE [LARGE SCALE GENOMIC DNA]</scope>
    <source>
        <strain evidence="3">cv. Darmor-bzh</strain>
    </source>
</reference>
<reference evidence="2" key="2">
    <citation type="submission" date="2014-06" db="EMBL/GenBank/DDBJ databases">
        <authorList>
            <person name="Genoscope - CEA"/>
        </authorList>
    </citation>
    <scope>NUCLEOTIDE SEQUENCE</scope>
</reference>
<dbReference type="Proteomes" id="UP000028999">
    <property type="component" value="Unassembled WGS sequence"/>
</dbReference>
<proteinExistence type="predicted"/>
<gene>
    <name evidence="2" type="primary">BnaC07g13090D</name>
    <name evidence="1" type="ORF">DARMORV10_C07P20340.1</name>
    <name evidence="2" type="ORF">GSBRNA2T00040375001</name>
</gene>
<dbReference type="EMBL" id="HG994371">
    <property type="protein sequence ID" value="CAF1977365.1"/>
    <property type="molecule type" value="Genomic_DNA"/>
</dbReference>
<dbReference type="Proteomes" id="UP001295469">
    <property type="component" value="Chromosome C07"/>
</dbReference>